<dbReference type="SUPFAM" id="SSF46934">
    <property type="entry name" value="UBA-like"/>
    <property type="match status" value="1"/>
</dbReference>
<evidence type="ECO:0000313" key="4">
    <source>
        <dbReference type="Proteomes" id="UP000054270"/>
    </source>
</evidence>
<accession>A0A0D2NXU4</accession>
<dbReference type="Gene3D" id="1.10.8.10">
    <property type="entry name" value="DNA helicase RuvA subunit, C-terminal domain"/>
    <property type="match status" value="1"/>
</dbReference>
<organism evidence="3 4">
    <name type="scientific">Hypholoma sublateritium (strain FD-334 SS-4)</name>
    <dbReference type="NCBI Taxonomy" id="945553"/>
    <lineage>
        <taxon>Eukaryota</taxon>
        <taxon>Fungi</taxon>
        <taxon>Dikarya</taxon>
        <taxon>Basidiomycota</taxon>
        <taxon>Agaricomycotina</taxon>
        <taxon>Agaricomycetes</taxon>
        <taxon>Agaricomycetidae</taxon>
        <taxon>Agaricales</taxon>
        <taxon>Agaricineae</taxon>
        <taxon>Strophariaceae</taxon>
        <taxon>Hypholoma</taxon>
    </lineage>
</organism>
<gene>
    <name evidence="3" type="ORF">HYPSUDRAFT_59981</name>
</gene>
<feature type="compositionally biased region" description="Gly residues" evidence="1">
    <location>
        <begin position="295"/>
        <end position="308"/>
    </location>
</feature>
<proteinExistence type="predicted"/>
<feature type="region of interest" description="Disordered" evidence="1">
    <location>
        <begin position="468"/>
        <end position="492"/>
    </location>
</feature>
<feature type="domain" description="UBA" evidence="2">
    <location>
        <begin position="22"/>
        <end position="70"/>
    </location>
</feature>
<feature type="compositionally biased region" description="Low complexity" evidence="1">
    <location>
        <begin position="284"/>
        <end position="294"/>
    </location>
</feature>
<dbReference type="AlphaFoldDB" id="A0A0D2NXU4"/>
<keyword evidence="4" id="KW-1185">Reference proteome</keyword>
<sequence>MPYSVRSLPRLPPPSGAPTRRKQPPSPLNALAQIVQMGFPTSQARSALAARGRNECACIAREPLNWLILHTRPSPMDYDRKQPVGCRGVCRPLTGAQNQAKRWHGSRAVRLTGGGLRAVHNKKSGSGGIIQHKGVPAGSWIFPHEEGEDILLAGGHEHEHEHEDDILGAFGAPLQSLVARAHLERAHDRLRIPASPMLPPHILGQIVETDFSVTQAPPVPPHPRGAPKGQKVRERERLEQMERQQSGPAHSVAELQEHADKMLAQASEIGLSERVVKTYEERAGAGADDSSGRAGALGGRGRGRGVGDGQPKWIQEAVGEDEEERHGVDSFKDNHGGFADDEEHEVIKDERPRVREEEWVKEDPPPLLIHEEEEVDLFAPAPVVPVLAAPSTTTPATARPIQRRPTPTHGSFSVSSSSLRAIPIPTPASVSDRALPTAFSTALATALRYKTAGTDAFKIGSTPPPLARNALYEPRTRTHEERGLPRWRQRLH</sequence>
<feature type="compositionally biased region" description="Basic and acidic residues" evidence="1">
    <location>
        <begin position="474"/>
        <end position="484"/>
    </location>
</feature>
<name>A0A0D2NXU4_HYPSF</name>
<dbReference type="EMBL" id="KN817758">
    <property type="protein sequence ID" value="KJA13295.1"/>
    <property type="molecule type" value="Genomic_DNA"/>
</dbReference>
<feature type="region of interest" description="Disordered" evidence="1">
    <location>
        <begin position="394"/>
        <end position="415"/>
    </location>
</feature>
<dbReference type="InterPro" id="IPR009060">
    <property type="entry name" value="UBA-like_sf"/>
</dbReference>
<feature type="region of interest" description="Disordered" evidence="1">
    <location>
        <begin position="213"/>
        <end position="251"/>
    </location>
</feature>
<dbReference type="InterPro" id="IPR015940">
    <property type="entry name" value="UBA"/>
</dbReference>
<evidence type="ECO:0000259" key="2">
    <source>
        <dbReference type="PROSITE" id="PS50030"/>
    </source>
</evidence>
<feature type="compositionally biased region" description="Basic and acidic residues" evidence="1">
    <location>
        <begin position="324"/>
        <end position="335"/>
    </location>
</feature>
<reference evidence="4" key="1">
    <citation type="submission" date="2014-04" db="EMBL/GenBank/DDBJ databases">
        <title>Evolutionary Origins and Diversification of the Mycorrhizal Mutualists.</title>
        <authorList>
            <consortium name="DOE Joint Genome Institute"/>
            <consortium name="Mycorrhizal Genomics Consortium"/>
            <person name="Kohler A."/>
            <person name="Kuo A."/>
            <person name="Nagy L.G."/>
            <person name="Floudas D."/>
            <person name="Copeland A."/>
            <person name="Barry K.W."/>
            <person name="Cichocki N."/>
            <person name="Veneault-Fourrey C."/>
            <person name="LaButti K."/>
            <person name="Lindquist E.A."/>
            <person name="Lipzen A."/>
            <person name="Lundell T."/>
            <person name="Morin E."/>
            <person name="Murat C."/>
            <person name="Riley R."/>
            <person name="Ohm R."/>
            <person name="Sun H."/>
            <person name="Tunlid A."/>
            <person name="Henrissat B."/>
            <person name="Grigoriev I.V."/>
            <person name="Hibbett D.S."/>
            <person name="Martin F."/>
        </authorList>
    </citation>
    <scope>NUCLEOTIDE SEQUENCE [LARGE SCALE GENOMIC DNA]</scope>
    <source>
        <strain evidence="4">FD-334 SS-4</strain>
    </source>
</reference>
<feature type="region of interest" description="Disordered" evidence="1">
    <location>
        <begin position="1"/>
        <end position="26"/>
    </location>
</feature>
<dbReference type="PROSITE" id="PS50030">
    <property type="entry name" value="UBA"/>
    <property type="match status" value="1"/>
</dbReference>
<feature type="region of interest" description="Disordered" evidence="1">
    <location>
        <begin position="282"/>
        <end position="348"/>
    </location>
</feature>
<dbReference type="Proteomes" id="UP000054270">
    <property type="component" value="Unassembled WGS sequence"/>
</dbReference>
<evidence type="ECO:0000313" key="3">
    <source>
        <dbReference type="EMBL" id="KJA13295.1"/>
    </source>
</evidence>
<evidence type="ECO:0000256" key="1">
    <source>
        <dbReference type="SAM" id="MobiDB-lite"/>
    </source>
</evidence>
<feature type="compositionally biased region" description="Basic and acidic residues" evidence="1">
    <location>
        <begin position="231"/>
        <end position="242"/>
    </location>
</feature>
<protein>
    <recommendedName>
        <fullName evidence="2">UBA domain-containing protein</fullName>
    </recommendedName>
</protein>
<dbReference type="Pfam" id="PF00627">
    <property type="entry name" value="UBA"/>
    <property type="match status" value="1"/>
</dbReference>